<dbReference type="InterPro" id="IPR000823">
    <property type="entry name" value="Peroxidase_pln"/>
</dbReference>
<dbReference type="InterPro" id="IPR010255">
    <property type="entry name" value="Haem_peroxidase_sf"/>
</dbReference>
<dbReference type="PROSITE" id="PS50873">
    <property type="entry name" value="PEROXIDASE_4"/>
    <property type="match status" value="1"/>
</dbReference>
<organism evidence="14 15">
    <name type="scientific">Ficus carica</name>
    <name type="common">Common fig</name>
    <dbReference type="NCBI Taxonomy" id="3494"/>
    <lineage>
        <taxon>Eukaryota</taxon>
        <taxon>Viridiplantae</taxon>
        <taxon>Streptophyta</taxon>
        <taxon>Embryophyta</taxon>
        <taxon>Tracheophyta</taxon>
        <taxon>Spermatophyta</taxon>
        <taxon>Magnoliopsida</taxon>
        <taxon>eudicotyledons</taxon>
        <taxon>Gunneridae</taxon>
        <taxon>Pentapetalae</taxon>
        <taxon>rosids</taxon>
        <taxon>fabids</taxon>
        <taxon>Rosales</taxon>
        <taxon>Moraceae</taxon>
        <taxon>Ficeae</taxon>
        <taxon>Ficus</taxon>
    </lineage>
</organism>
<dbReference type="EMBL" id="BTGU01005283">
    <property type="protein sequence ID" value="GMN21496.1"/>
    <property type="molecule type" value="Genomic_DNA"/>
</dbReference>
<dbReference type="AlphaFoldDB" id="A0AA87Z4J4"/>
<dbReference type="GO" id="GO:0006979">
    <property type="term" value="P:response to oxidative stress"/>
    <property type="evidence" value="ECO:0007669"/>
    <property type="project" value="InterPro"/>
</dbReference>
<accession>A0AA87Z4J4</accession>
<gene>
    <name evidence="14" type="ORF">TIFTF001_047288</name>
</gene>
<feature type="domain" description="Plant heme peroxidase family profile" evidence="13">
    <location>
        <begin position="47"/>
        <end position="150"/>
    </location>
</feature>
<dbReference type="GO" id="GO:0020037">
    <property type="term" value="F:heme binding"/>
    <property type="evidence" value="ECO:0007669"/>
    <property type="project" value="InterPro"/>
</dbReference>
<dbReference type="InterPro" id="IPR002016">
    <property type="entry name" value="Haem_peroxidase"/>
</dbReference>
<evidence type="ECO:0000256" key="6">
    <source>
        <dbReference type="ARBA" id="ARBA00022723"/>
    </source>
</evidence>
<evidence type="ECO:0000256" key="9">
    <source>
        <dbReference type="ARBA" id="ARBA00023157"/>
    </source>
</evidence>
<feature type="binding site" evidence="10">
    <location>
        <position position="100"/>
    </location>
    <ligand>
        <name>Ca(2+)</name>
        <dbReference type="ChEBI" id="CHEBI:29108"/>
        <label>2</label>
    </ligand>
</feature>
<keyword evidence="5" id="KW-0349">Heme</keyword>
<dbReference type="PANTHER" id="PTHR31388">
    <property type="entry name" value="PEROXIDASE 72-RELATED"/>
    <property type="match status" value="1"/>
</dbReference>
<comment type="cofactor">
    <cofactor evidence="10">
        <name>Ca(2+)</name>
        <dbReference type="ChEBI" id="CHEBI:29108"/>
    </cofactor>
    <text evidence="10">Binds 2 calcium ions per subunit.</text>
</comment>
<keyword evidence="9 11" id="KW-1015">Disulfide bond</keyword>
<dbReference type="EC" id="1.11.1.7" evidence="3"/>
<dbReference type="Proteomes" id="UP001187192">
    <property type="component" value="Unassembled WGS sequence"/>
</dbReference>
<sequence>MDCEVRKKRFYYSKRISSPEQSSKIHRSPSNFDPSICYQGSQHQRLGSHTIGQAQCVTFRDRVNSNASDIDAGFASTRRRRCPTDVTKENTTLAPLDLVTPNQLDNNYFKNLLQKKGLLASDQILFSGGSTDSIVTEYSKSPSKFSSDFA</sequence>
<dbReference type="PRINTS" id="PR00461">
    <property type="entry name" value="PLPEROXIDASE"/>
</dbReference>
<comment type="catalytic activity">
    <reaction evidence="1">
        <text>2 a phenolic donor + H2O2 = 2 a phenolic radical donor + 2 H2O</text>
        <dbReference type="Rhea" id="RHEA:56136"/>
        <dbReference type="ChEBI" id="CHEBI:15377"/>
        <dbReference type="ChEBI" id="CHEBI:16240"/>
        <dbReference type="ChEBI" id="CHEBI:139520"/>
        <dbReference type="ChEBI" id="CHEBI:139521"/>
        <dbReference type="EC" id="1.11.1.7"/>
    </reaction>
</comment>
<keyword evidence="10" id="KW-0106">Calcium</keyword>
<evidence type="ECO:0000256" key="7">
    <source>
        <dbReference type="ARBA" id="ARBA00023002"/>
    </source>
</evidence>
<dbReference type="GO" id="GO:0046872">
    <property type="term" value="F:metal ion binding"/>
    <property type="evidence" value="ECO:0007669"/>
    <property type="project" value="UniProtKB-KW"/>
</dbReference>
<keyword evidence="7" id="KW-0560">Oxidoreductase</keyword>
<keyword evidence="8 10" id="KW-0408">Iron</keyword>
<dbReference type="Gene3D" id="1.10.420.10">
    <property type="entry name" value="Peroxidase, domain 2"/>
    <property type="match status" value="1"/>
</dbReference>
<feature type="binding site" evidence="10">
    <location>
        <position position="105"/>
    </location>
    <ligand>
        <name>Ca(2+)</name>
        <dbReference type="ChEBI" id="CHEBI:29108"/>
        <label>2</label>
    </ligand>
</feature>
<dbReference type="SUPFAM" id="SSF48113">
    <property type="entry name" value="Heme-dependent peroxidases"/>
    <property type="match status" value="1"/>
</dbReference>
<evidence type="ECO:0000256" key="11">
    <source>
        <dbReference type="PIRSR" id="PIRSR600823-5"/>
    </source>
</evidence>
<keyword evidence="15" id="KW-1185">Reference proteome</keyword>
<evidence type="ECO:0000256" key="12">
    <source>
        <dbReference type="RuleBase" id="RU004241"/>
    </source>
</evidence>
<dbReference type="FunFam" id="1.10.420.10:FF:000001">
    <property type="entry name" value="Peroxidase"/>
    <property type="match status" value="1"/>
</dbReference>
<evidence type="ECO:0000256" key="4">
    <source>
        <dbReference type="ARBA" id="ARBA00022559"/>
    </source>
</evidence>
<comment type="function">
    <text evidence="2">Removal of H(2)O(2), oxidation of toxic reductants, biosynthesis and degradation of lignin, suberization, auxin catabolism, response to environmental stresses such as wounding, pathogen attack and oxidative stress. These functions might be dependent on each isozyme/isoform in each plant tissue.</text>
</comment>
<evidence type="ECO:0000256" key="8">
    <source>
        <dbReference type="ARBA" id="ARBA00023004"/>
    </source>
</evidence>
<evidence type="ECO:0000256" key="1">
    <source>
        <dbReference type="ARBA" id="ARBA00000189"/>
    </source>
</evidence>
<evidence type="ECO:0000259" key="13">
    <source>
        <dbReference type="PROSITE" id="PS50873"/>
    </source>
</evidence>
<comment type="similarity">
    <text evidence="12">Belongs to the peroxidase family.</text>
</comment>
<keyword evidence="4" id="KW-0575">Peroxidase</keyword>
<dbReference type="GO" id="GO:0140825">
    <property type="term" value="F:lactoperoxidase activity"/>
    <property type="evidence" value="ECO:0007669"/>
    <property type="project" value="UniProtKB-EC"/>
</dbReference>
<reference evidence="14" key="1">
    <citation type="submission" date="2023-07" db="EMBL/GenBank/DDBJ databases">
        <title>draft genome sequence of fig (Ficus carica).</title>
        <authorList>
            <person name="Takahashi T."/>
            <person name="Nishimura K."/>
        </authorList>
    </citation>
    <scope>NUCLEOTIDE SEQUENCE</scope>
</reference>
<evidence type="ECO:0000256" key="2">
    <source>
        <dbReference type="ARBA" id="ARBA00002322"/>
    </source>
</evidence>
<comment type="caution">
    <text evidence="14">The sequence shown here is derived from an EMBL/GenBank/DDBJ whole genome shotgun (WGS) entry which is preliminary data.</text>
</comment>
<proteinExistence type="inferred from homology"/>
<evidence type="ECO:0000313" key="14">
    <source>
        <dbReference type="EMBL" id="GMN21496.1"/>
    </source>
</evidence>
<feature type="disulfide bond" evidence="11">
    <location>
        <begin position="56"/>
        <end position="82"/>
    </location>
</feature>
<dbReference type="Pfam" id="PF00141">
    <property type="entry name" value="peroxidase"/>
    <property type="match status" value="1"/>
</dbReference>
<feature type="binding site" evidence="10">
    <location>
        <position position="97"/>
    </location>
    <ligand>
        <name>Ca(2+)</name>
        <dbReference type="ChEBI" id="CHEBI:29108"/>
        <label>2</label>
    </ligand>
</feature>
<comment type="cofactor">
    <cofactor evidence="10">
        <name>heme b</name>
        <dbReference type="ChEBI" id="CHEBI:60344"/>
    </cofactor>
    <text evidence="10">Binds 1 heme b (iron(II)-protoporphyrin IX) group per subunit.</text>
</comment>
<evidence type="ECO:0000256" key="5">
    <source>
        <dbReference type="ARBA" id="ARBA00022617"/>
    </source>
</evidence>
<protein>
    <recommendedName>
        <fullName evidence="3">peroxidase</fullName>
        <ecNumber evidence="3">1.11.1.7</ecNumber>
    </recommendedName>
</protein>
<feature type="binding site" description="axial binding residue" evidence="10">
    <location>
        <position position="49"/>
    </location>
    <ligand>
        <name>heme b</name>
        <dbReference type="ChEBI" id="CHEBI:60344"/>
    </ligand>
    <ligandPart>
        <name>Fe</name>
        <dbReference type="ChEBI" id="CHEBI:18248"/>
    </ligandPart>
</feature>
<evidence type="ECO:0000256" key="3">
    <source>
        <dbReference type="ARBA" id="ARBA00012313"/>
    </source>
</evidence>
<evidence type="ECO:0000313" key="15">
    <source>
        <dbReference type="Proteomes" id="UP001187192"/>
    </source>
</evidence>
<dbReference type="PANTHER" id="PTHR31388:SF115">
    <property type="entry name" value="PEROXIDASE 5"/>
    <property type="match status" value="1"/>
</dbReference>
<keyword evidence="6 10" id="KW-0479">Metal-binding</keyword>
<name>A0AA87Z4J4_FICCA</name>
<feature type="binding site" evidence="10">
    <location>
        <position position="50"/>
    </location>
    <ligand>
        <name>Ca(2+)</name>
        <dbReference type="ChEBI" id="CHEBI:29108"/>
        <label>2</label>
    </ligand>
</feature>
<evidence type="ECO:0000256" key="10">
    <source>
        <dbReference type="PIRSR" id="PIRSR600823-3"/>
    </source>
</evidence>